<evidence type="ECO:0000256" key="5">
    <source>
        <dbReference type="ARBA" id="ARBA00023128"/>
    </source>
</evidence>
<evidence type="ECO:0000256" key="2">
    <source>
        <dbReference type="ARBA" id="ARBA00022448"/>
    </source>
</evidence>
<keyword evidence="8" id="KW-1133">Transmembrane helix</keyword>
<feature type="domain" description="Mitochondrial outer membrane transport complex Sam37/metaxin N-terminal" evidence="9">
    <location>
        <begin position="20"/>
        <end position="144"/>
    </location>
</feature>
<keyword evidence="6 8" id="KW-0472">Membrane</keyword>
<dbReference type="Pfam" id="PF10568">
    <property type="entry name" value="Tom37"/>
    <property type="match status" value="1"/>
</dbReference>
<dbReference type="InterPro" id="IPR050931">
    <property type="entry name" value="Mito_Protein_Transport_Metaxin"/>
</dbReference>
<dbReference type="InterPro" id="IPR019564">
    <property type="entry name" value="Sam37/metaxin_N"/>
</dbReference>
<feature type="transmembrane region" description="Helical" evidence="8">
    <location>
        <begin position="341"/>
        <end position="362"/>
    </location>
</feature>
<dbReference type="AlphaFoldDB" id="A0A086T3B4"/>
<evidence type="ECO:0000259" key="10">
    <source>
        <dbReference type="Pfam" id="PF17171"/>
    </source>
</evidence>
<keyword evidence="4" id="KW-0653">Protein transport</keyword>
<evidence type="ECO:0000256" key="7">
    <source>
        <dbReference type="SAM" id="MobiDB-lite"/>
    </source>
</evidence>
<dbReference type="GO" id="GO:0007005">
    <property type="term" value="P:mitochondrion organization"/>
    <property type="evidence" value="ECO:0007669"/>
    <property type="project" value="TreeGrafter"/>
</dbReference>
<evidence type="ECO:0000256" key="8">
    <source>
        <dbReference type="SAM" id="Phobius"/>
    </source>
</evidence>
<dbReference type="EMBL" id="JPKY01000060">
    <property type="protein sequence ID" value="KFH43846.1"/>
    <property type="molecule type" value="Genomic_DNA"/>
</dbReference>
<dbReference type="GO" id="GO:0015031">
    <property type="term" value="P:protein transport"/>
    <property type="evidence" value="ECO:0007669"/>
    <property type="project" value="UniProtKB-KW"/>
</dbReference>
<dbReference type="Proteomes" id="UP000029964">
    <property type="component" value="Unassembled WGS sequence"/>
</dbReference>
<evidence type="ECO:0000256" key="6">
    <source>
        <dbReference type="ARBA" id="ARBA00023136"/>
    </source>
</evidence>
<dbReference type="PANTHER" id="PTHR12289:SF41">
    <property type="entry name" value="FAILED AXON CONNECTIONS-RELATED"/>
    <property type="match status" value="1"/>
</dbReference>
<evidence type="ECO:0000256" key="4">
    <source>
        <dbReference type="ARBA" id="ARBA00022927"/>
    </source>
</evidence>
<accession>A0A086T3B4</accession>
<keyword evidence="12" id="KW-1185">Reference proteome</keyword>
<dbReference type="STRING" id="857340.A0A086T3B4"/>
<gene>
    <name evidence="11" type="ORF">ACRE_053700</name>
</gene>
<organism evidence="11 12">
    <name type="scientific">Hapsidospora chrysogenum (strain ATCC 11550 / CBS 779.69 / DSM 880 / IAM 14645 / JCM 23072 / IMI 49137)</name>
    <name type="common">Acremonium chrysogenum</name>
    <dbReference type="NCBI Taxonomy" id="857340"/>
    <lineage>
        <taxon>Eukaryota</taxon>
        <taxon>Fungi</taxon>
        <taxon>Dikarya</taxon>
        <taxon>Ascomycota</taxon>
        <taxon>Pezizomycotina</taxon>
        <taxon>Sordariomycetes</taxon>
        <taxon>Hypocreomycetidae</taxon>
        <taxon>Hypocreales</taxon>
        <taxon>Bionectriaceae</taxon>
        <taxon>Hapsidospora</taxon>
    </lineage>
</organism>
<evidence type="ECO:0000259" key="9">
    <source>
        <dbReference type="Pfam" id="PF10568"/>
    </source>
</evidence>
<evidence type="ECO:0000256" key="3">
    <source>
        <dbReference type="ARBA" id="ARBA00022787"/>
    </source>
</evidence>
<dbReference type="OrthoDB" id="5835136at2759"/>
<feature type="region of interest" description="Disordered" evidence="7">
    <location>
        <begin position="404"/>
        <end position="428"/>
    </location>
</feature>
<keyword evidence="3" id="KW-1000">Mitochondrion outer membrane</keyword>
<comment type="caution">
    <text evidence="11">The sequence shown here is derived from an EMBL/GenBank/DDBJ whole genome shotgun (WGS) entry which is preliminary data.</text>
</comment>
<protein>
    <submittedName>
        <fullName evidence="11">Metaxin-like protein</fullName>
    </submittedName>
</protein>
<keyword evidence="8" id="KW-0812">Transmembrane</keyword>
<evidence type="ECO:0000256" key="1">
    <source>
        <dbReference type="ARBA" id="ARBA00004294"/>
    </source>
</evidence>
<keyword evidence="2" id="KW-0813">Transport</keyword>
<dbReference type="PANTHER" id="PTHR12289">
    <property type="entry name" value="METAXIN RELATED"/>
    <property type="match status" value="1"/>
</dbReference>
<comment type="subcellular location">
    <subcellularLocation>
        <location evidence="1">Mitochondrion outer membrane</location>
    </subcellularLocation>
</comment>
<evidence type="ECO:0000313" key="11">
    <source>
        <dbReference type="EMBL" id="KFH43846.1"/>
    </source>
</evidence>
<evidence type="ECO:0000313" key="12">
    <source>
        <dbReference type="Proteomes" id="UP000029964"/>
    </source>
</evidence>
<sequence>MLELYAWGPAFGLPSIDPECLAIITHLHKAATPSSWRLIYSNDPSVSPANCLPALNHGGVWTSGYRRIVTYLTTHSLCDELDAGLSPLQKADCLAYSTFLSAHAGPLLDLSLYASAANWSATTRPAYSELLPFPLTWTVPPLIRHEAMKRVEHLGLAELDTDFDPNGALHLSTGRDSLPETFRRHLPVGAKKTVRDEMTPEQATAIRLFSLTEDCLSVLEGLLPAEDADLWLLRPSVSSLDCLAFGYLAIMRDAPVPRAFLRDWMAKKNPRLTEYVDRVKAACLEKPGPLPVSPPEALSILGVGARTFESAILNTPAVGEHYATEVRHRAEQGAKGLDRRALMLAMSAIATGAAVGYGLYFYKTMQPFGARTQVWKAMRGGSKLSEFGDLGFILDSAMGSYPSPAAQPGGVGGSAGPGRLVETDSEVD</sequence>
<dbReference type="HOGENOM" id="CLU_032751_0_0_1"/>
<keyword evidence="5" id="KW-0496">Mitochondrion</keyword>
<dbReference type="Pfam" id="PF17171">
    <property type="entry name" value="GST_C_6"/>
    <property type="match status" value="1"/>
</dbReference>
<feature type="domain" description="Metaxin glutathione S-transferase" evidence="10">
    <location>
        <begin position="213"/>
        <end position="279"/>
    </location>
</feature>
<dbReference type="GO" id="GO:0001401">
    <property type="term" value="C:SAM complex"/>
    <property type="evidence" value="ECO:0007669"/>
    <property type="project" value="InterPro"/>
</dbReference>
<dbReference type="CDD" id="cd03078">
    <property type="entry name" value="GST_N_Metaxin1_like"/>
    <property type="match status" value="1"/>
</dbReference>
<proteinExistence type="predicted"/>
<dbReference type="InterPro" id="IPR033468">
    <property type="entry name" value="Metaxin_GST"/>
</dbReference>
<reference evidence="12" key="1">
    <citation type="journal article" date="2014" name="Genome Announc.">
        <title>Genome sequence and annotation of Acremonium chrysogenum, producer of the beta-lactam antibiotic cephalosporin C.</title>
        <authorList>
            <person name="Terfehr D."/>
            <person name="Dahlmann T.A."/>
            <person name="Specht T."/>
            <person name="Zadra I."/>
            <person name="Kuernsteiner H."/>
            <person name="Kueck U."/>
        </authorList>
    </citation>
    <scope>NUCLEOTIDE SEQUENCE [LARGE SCALE GENOMIC DNA]</scope>
    <source>
        <strain evidence="12">ATCC 11550 / CBS 779.69 / DSM 880 / IAM 14645 / JCM 23072 / IMI 49137</strain>
    </source>
</reference>
<name>A0A086T3B4_HAPC1</name>